<organism evidence="1 2">
    <name type="scientific">Cyclobacterium marinum (strain ATCC 25205 / DSM 745 / LMG 13164 / NCIMB 1802)</name>
    <name type="common">Flectobacillus marinus</name>
    <dbReference type="NCBI Taxonomy" id="880070"/>
    <lineage>
        <taxon>Bacteria</taxon>
        <taxon>Pseudomonadati</taxon>
        <taxon>Bacteroidota</taxon>
        <taxon>Cytophagia</taxon>
        <taxon>Cytophagales</taxon>
        <taxon>Cyclobacteriaceae</taxon>
        <taxon>Cyclobacterium</taxon>
    </lineage>
</organism>
<keyword evidence="2" id="KW-1185">Reference proteome</keyword>
<sequence>MKITGHTDYKNFQRYVKVTEERKSNEVKKAWGDPE</sequence>
<evidence type="ECO:0000313" key="1">
    <source>
        <dbReference type="EMBL" id="AEL24380.1"/>
    </source>
</evidence>
<dbReference type="HOGENOM" id="CLU_3364538_0_0_10"/>
<dbReference type="eggNOG" id="COG4974">
    <property type="taxonomic scope" value="Bacteria"/>
</dbReference>
<reference evidence="2" key="1">
    <citation type="submission" date="2011-07" db="EMBL/GenBank/DDBJ databases">
        <title>The complete genome of Cyclobacterium marinum DSM 745.</title>
        <authorList>
            <person name="Lucas S."/>
            <person name="Han J."/>
            <person name="Lapidus A."/>
            <person name="Bruce D."/>
            <person name="Goodwin L."/>
            <person name="Pitluck S."/>
            <person name="Peters L."/>
            <person name="Kyrpides N."/>
            <person name="Mavromatis K."/>
            <person name="Ivanova N."/>
            <person name="Ovchinnikova G."/>
            <person name="Chertkov O."/>
            <person name="Detter J.C."/>
            <person name="Tapia R."/>
            <person name="Han C."/>
            <person name="Land M."/>
            <person name="Hauser L."/>
            <person name="Markowitz V."/>
            <person name="Cheng J.-F."/>
            <person name="Hugenholtz P."/>
            <person name="Woyke T."/>
            <person name="Wu D."/>
            <person name="Tindall B."/>
            <person name="Schuetze A."/>
            <person name="Brambilla E."/>
            <person name="Klenk H.-P."/>
            <person name="Eisen J.A."/>
        </authorList>
    </citation>
    <scope>NUCLEOTIDE SEQUENCE [LARGE SCALE GENOMIC DNA]</scope>
    <source>
        <strain evidence="2">ATCC 25205 / DSM 745 / LMG 13164 / NCIMB 1802</strain>
    </source>
</reference>
<dbReference type="AlphaFoldDB" id="G0IZA7"/>
<dbReference type="KEGG" id="cmr:Cycma_0605"/>
<gene>
    <name evidence="1" type="ordered locus">Cycma_0605</name>
</gene>
<dbReference type="EMBL" id="CP002955">
    <property type="protein sequence ID" value="AEL24380.1"/>
    <property type="molecule type" value="Genomic_DNA"/>
</dbReference>
<accession>G0IZA7</accession>
<evidence type="ECO:0000313" key="2">
    <source>
        <dbReference type="Proteomes" id="UP000001635"/>
    </source>
</evidence>
<protein>
    <submittedName>
        <fullName evidence="1">Uncharacterized protein</fullName>
    </submittedName>
</protein>
<dbReference type="Proteomes" id="UP000001635">
    <property type="component" value="Chromosome"/>
</dbReference>
<proteinExistence type="predicted"/>
<name>G0IZA7_CYCMS</name>